<dbReference type="OrthoDB" id="7754674at2759"/>
<proteinExistence type="predicted"/>
<reference evidence="4" key="1">
    <citation type="submission" date="2017-10" db="EMBL/GenBank/DDBJ databases">
        <title>Rapid genome shrinkage in a self-fertile nematode reveals novel sperm competition proteins.</title>
        <authorList>
            <person name="Yin D."/>
            <person name="Schwarz E.M."/>
            <person name="Thomas C.G."/>
            <person name="Felde R.L."/>
            <person name="Korf I.F."/>
            <person name="Cutter A.D."/>
            <person name="Schartner C.M."/>
            <person name="Ralston E.J."/>
            <person name="Meyer B.J."/>
            <person name="Haag E.S."/>
        </authorList>
    </citation>
    <scope>NUCLEOTIDE SEQUENCE [LARGE SCALE GENOMIC DNA]</scope>
    <source>
        <strain evidence="4">JU1422</strain>
    </source>
</reference>
<dbReference type="InterPro" id="IPR001254">
    <property type="entry name" value="Trypsin_dom"/>
</dbReference>
<dbReference type="PANTHER" id="PTHR22596">
    <property type="entry name" value="TRYPSIN-LIKE PROTEASE PROTEIN 6"/>
    <property type="match status" value="1"/>
</dbReference>
<dbReference type="PANTHER" id="PTHR22596:SF7">
    <property type="entry name" value="PEPTIDASE S1 DOMAIN-CONTAINING PROTEIN"/>
    <property type="match status" value="1"/>
</dbReference>
<dbReference type="PROSITE" id="PS50240">
    <property type="entry name" value="TRYPSIN_DOM"/>
    <property type="match status" value="1"/>
</dbReference>
<protein>
    <recommendedName>
        <fullName evidence="2">Peptidase S1 domain-containing protein</fullName>
    </recommendedName>
</protein>
<dbReference type="InterPro" id="IPR005514">
    <property type="entry name" value="DUF316"/>
</dbReference>
<evidence type="ECO:0000313" key="3">
    <source>
        <dbReference type="EMBL" id="PIC12474.1"/>
    </source>
</evidence>
<dbReference type="SMART" id="SM00020">
    <property type="entry name" value="Tryp_SPc"/>
    <property type="match status" value="1"/>
</dbReference>
<organism evidence="3 4">
    <name type="scientific">Caenorhabditis nigoni</name>
    <dbReference type="NCBI Taxonomy" id="1611254"/>
    <lineage>
        <taxon>Eukaryota</taxon>
        <taxon>Metazoa</taxon>
        <taxon>Ecdysozoa</taxon>
        <taxon>Nematoda</taxon>
        <taxon>Chromadorea</taxon>
        <taxon>Rhabditida</taxon>
        <taxon>Rhabditina</taxon>
        <taxon>Rhabditomorpha</taxon>
        <taxon>Rhabditoidea</taxon>
        <taxon>Rhabditidae</taxon>
        <taxon>Peloderinae</taxon>
        <taxon>Caenorhabditis</taxon>
    </lineage>
</organism>
<dbReference type="InterPro" id="IPR043504">
    <property type="entry name" value="Peptidase_S1_PA_chymotrypsin"/>
</dbReference>
<keyword evidence="4" id="KW-1185">Reference proteome</keyword>
<evidence type="ECO:0000313" key="4">
    <source>
        <dbReference type="Proteomes" id="UP000230233"/>
    </source>
</evidence>
<dbReference type="GO" id="GO:0006508">
    <property type="term" value="P:proteolysis"/>
    <property type="evidence" value="ECO:0007669"/>
    <property type="project" value="InterPro"/>
</dbReference>
<feature type="chain" id="PRO_5013613219" description="Peptidase S1 domain-containing protein" evidence="1">
    <location>
        <begin position="23"/>
        <end position="329"/>
    </location>
</feature>
<comment type="caution">
    <text evidence="3">The sequence shown here is derived from an EMBL/GenBank/DDBJ whole genome shotgun (WGS) entry which is preliminary data.</text>
</comment>
<feature type="signal peptide" evidence="1">
    <location>
        <begin position="1"/>
        <end position="22"/>
    </location>
</feature>
<dbReference type="AlphaFoldDB" id="A0A2G5SBP2"/>
<accession>A0A2G5SBP2</accession>
<sequence>MTMHMNWISILFFLFLIPLKLTEKLTISENKLRKETCGEGLKLKKGYGRKILNGVKSKITDAPWNVAIEVMNEKESGLCTGTLISSRHVITARHCFAILKDDGYVWTTNETKIRGCEKDTEKDLVVNGDFSKMFKLYAGTDCGYRQRCHESRVYSSEISKIFLPKVCDDKQLDFDDFAILELSKNLEFSSSIRPICTAEKGIDLFNPDVRMRLYGFGLDVSSANDSIGRLKYETGDSGGGVVRIIDDRVTVVGIIYQGITCEVSTRNELDYIASVAFYTDDICRYTGICSLEVEKIDDSTSATSGTSGKIYFSFLLIFSFCHYIRINEN</sequence>
<evidence type="ECO:0000259" key="2">
    <source>
        <dbReference type="PROSITE" id="PS50240"/>
    </source>
</evidence>
<dbReference type="EMBL" id="PDUG01000022">
    <property type="protein sequence ID" value="PIC12474.1"/>
    <property type="molecule type" value="Genomic_DNA"/>
</dbReference>
<dbReference type="InterPro" id="IPR009003">
    <property type="entry name" value="Peptidase_S1_PA"/>
</dbReference>
<feature type="domain" description="Peptidase S1" evidence="2">
    <location>
        <begin position="51"/>
        <end position="301"/>
    </location>
</feature>
<gene>
    <name evidence="3" type="primary">Cni-T21E12.3</name>
    <name evidence="3" type="ORF">B9Z55_028369</name>
</gene>
<dbReference type="Gene3D" id="2.40.10.10">
    <property type="entry name" value="Trypsin-like serine proteases"/>
    <property type="match status" value="1"/>
</dbReference>
<dbReference type="GO" id="GO:0004252">
    <property type="term" value="F:serine-type endopeptidase activity"/>
    <property type="evidence" value="ECO:0007669"/>
    <property type="project" value="InterPro"/>
</dbReference>
<dbReference type="Proteomes" id="UP000230233">
    <property type="component" value="Unassembled WGS sequence"/>
</dbReference>
<dbReference type="SUPFAM" id="SSF50494">
    <property type="entry name" value="Trypsin-like serine proteases"/>
    <property type="match status" value="1"/>
</dbReference>
<dbReference type="Pfam" id="PF03761">
    <property type="entry name" value="DUF316"/>
    <property type="match status" value="1"/>
</dbReference>
<evidence type="ECO:0000256" key="1">
    <source>
        <dbReference type="SAM" id="SignalP"/>
    </source>
</evidence>
<keyword evidence="1" id="KW-0732">Signal</keyword>
<dbReference type="STRING" id="1611254.A0A2G5SBP2"/>
<name>A0A2G5SBP2_9PELO</name>